<evidence type="ECO:0000313" key="2">
    <source>
        <dbReference type="Proteomes" id="UP000282483"/>
    </source>
</evidence>
<reference evidence="1 2" key="1">
    <citation type="submission" date="2017-03" db="EMBL/GenBank/DDBJ databases">
        <title>The genome sequence of Candidatus Rickettsiella viridis.</title>
        <authorList>
            <person name="Nikoh N."/>
            <person name="Tsuchida T."/>
            <person name="Yamaguchi K."/>
            <person name="Maeda T."/>
            <person name="Shigenobu S."/>
            <person name="Fukatsu T."/>
        </authorList>
    </citation>
    <scope>NUCLEOTIDE SEQUENCE [LARGE SCALE GENOMIC DNA]</scope>
    <source>
        <strain evidence="1 2">Ap-RA04</strain>
    </source>
</reference>
<name>A0A2Z5UW47_9COXI</name>
<organism evidence="1 2">
    <name type="scientific">Candidatus Rickettsiella viridis</name>
    <dbReference type="NCBI Taxonomy" id="676208"/>
    <lineage>
        <taxon>Bacteria</taxon>
        <taxon>Pseudomonadati</taxon>
        <taxon>Pseudomonadota</taxon>
        <taxon>Gammaproteobacteria</taxon>
        <taxon>Legionellales</taxon>
        <taxon>Coxiellaceae</taxon>
        <taxon>Rickettsiella</taxon>
    </lineage>
</organism>
<dbReference type="AlphaFoldDB" id="A0A2Z5UW47"/>
<dbReference type="EMBL" id="AP018005">
    <property type="protein sequence ID" value="BBB15846.1"/>
    <property type="molecule type" value="Genomic_DNA"/>
</dbReference>
<dbReference type="Proteomes" id="UP000282483">
    <property type="component" value="Chromosome"/>
</dbReference>
<sequence>MLSGLPEPYILYYFFDFSAIWQAQDFVIFAENCCISSIRYTIAFYT</sequence>
<accession>A0A2Z5UW47</accession>
<protein>
    <submittedName>
        <fullName evidence="1">Uncharacterized protein</fullName>
    </submittedName>
</protein>
<dbReference type="KEGG" id="rvi:RVIR1_14010"/>
<gene>
    <name evidence="1" type="ORF">RVIR1_14010</name>
</gene>
<evidence type="ECO:0000313" key="1">
    <source>
        <dbReference type="EMBL" id="BBB15846.1"/>
    </source>
</evidence>
<keyword evidence="2" id="KW-1185">Reference proteome</keyword>
<proteinExistence type="predicted"/>